<comment type="cofactor">
    <cofactor evidence="1">
        <name>Mg(2+)</name>
        <dbReference type="ChEBI" id="CHEBI:18420"/>
    </cofactor>
</comment>
<name>A0A7U9TIF6_9MOLU</name>
<dbReference type="InterPro" id="IPR005844">
    <property type="entry name" value="A-D-PHexomutase_a/b/a-I"/>
</dbReference>
<dbReference type="GO" id="GO:0005975">
    <property type="term" value="P:carbohydrate metabolic process"/>
    <property type="evidence" value="ECO:0007669"/>
    <property type="project" value="InterPro"/>
</dbReference>
<keyword evidence="5 7" id="KW-0460">Magnesium</keyword>
<dbReference type="PANTHER" id="PTHR43771">
    <property type="entry name" value="PHOSPHOMANNOMUTASE"/>
    <property type="match status" value="1"/>
</dbReference>
<dbReference type="RefSeq" id="WP_176239546.1">
    <property type="nucleotide sequence ID" value="NZ_AP024412.1"/>
</dbReference>
<dbReference type="Gene3D" id="3.40.120.10">
    <property type="entry name" value="Alpha-D-Glucose-1,6-Bisphosphate, subunit A, domain 3"/>
    <property type="match status" value="3"/>
</dbReference>
<feature type="domain" description="Alpha-D-phosphohexomutase alpha/beta/alpha" evidence="10">
    <location>
        <begin position="153"/>
        <end position="240"/>
    </location>
</feature>
<evidence type="ECO:0000259" key="10">
    <source>
        <dbReference type="Pfam" id="PF02879"/>
    </source>
</evidence>
<sequence length="436" mass="48645">MGKYFGTDGIRGKAFEHLNAGLAYRLGQGLKYAIDINEVVIGYDTRQSSPMLAHMIAAGALSEGLNVSFAGVCSTPMVAYFSKEKSIIGVMVTASHNPYTDNGIKVFNKGFKTTEKEEEIIESFIDNPKLEIKAFGDFKLSSDFESTYLKLYNQFSVKKTNLKIAYDSANGANFKIAHKLFNKYAPDAIQIGNNPDGLNINKNCGSTHMEYIHEYVKEYHLDVGFSFDGDGDRLLICDQDKIYDGDEIIFIISSYLKKKQLLRHNHVVLTKMSNPGILKALKEKEIEVSLTDVGDKYVSLELTTNDYVIGGENSGHIIMRHLLHTGDGLLVAIYLLSIMAEENKTLKELTSSLNLYPYQLINIKDVDKSILKTDEMKKFLENIKKTLGTDSLLLVRPSGTESLIRVTVSHSDESVMRNTIDKIVKKIKGFGVDVDA</sequence>
<dbReference type="EMBL" id="AP024412">
    <property type="protein sequence ID" value="BCR36083.1"/>
    <property type="molecule type" value="Genomic_DNA"/>
</dbReference>
<keyword evidence="6" id="KW-0413">Isomerase</keyword>
<dbReference type="InterPro" id="IPR005845">
    <property type="entry name" value="A-D-PHexomutase_a/b/a-II"/>
</dbReference>
<reference evidence="12" key="1">
    <citation type="submission" date="2021-01" db="EMBL/GenBank/DDBJ databases">
        <title>Draft genome sequence of Acholeplasmataceae bacterium strain Mahy22.</title>
        <authorList>
            <person name="Watanabe M."/>
            <person name="Kojima H."/>
            <person name="Fukui M."/>
        </authorList>
    </citation>
    <scope>NUCLEOTIDE SEQUENCE</scope>
    <source>
        <strain evidence="12">Mahy22</strain>
    </source>
</reference>
<dbReference type="Pfam" id="PF02880">
    <property type="entry name" value="PGM_PMM_III"/>
    <property type="match status" value="1"/>
</dbReference>
<dbReference type="Gene3D" id="3.30.310.50">
    <property type="entry name" value="Alpha-D-phosphohexomutase, C-terminal domain"/>
    <property type="match status" value="1"/>
</dbReference>
<evidence type="ECO:0000256" key="6">
    <source>
        <dbReference type="ARBA" id="ARBA00023235"/>
    </source>
</evidence>
<dbReference type="GO" id="GO:0008966">
    <property type="term" value="F:phosphoglucosamine mutase activity"/>
    <property type="evidence" value="ECO:0007669"/>
    <property type="project" value="UniProtKB-ARBA"/>
</dbReference>
<evidence type="ECO:0000259" key="9">
    <source>
        <dbReference type="Pfam" id="PF02878"/>
    </source>
</evidence>
<evidence type="ECO:0000313" key="13">
    <source>
        <dbReference type="Proteomes" id="UP000620133"/>
    </source>
</evidence>
<dbReference type="PANTHER" id="PTHR43771:SF1">
    <property type="entry name" value="PHOSPHOMANNOMUTASE"/>
    <property type="match status" value="1"/>
</dbReference>
<proteinExistence type="inferred from homology"/>
<dbReference type="SUPFAM" id="SSF53738">
    <property type="entry name" value="Phosphoglucomutase, first 3 domains"/>
    <property type="match status" value="3"/>
</dbReference>
<evidence type="ECO:0000256" key="3">
    <source>
        <dbReference type="ARBA" id="ARBA00022553"/>
    </source>
</evidence>
<keyword evidence="3" id="KW-0597">Phosphoprotein</keyword>
<accession>A0A7U9TIF6</accession>
<dbReference type="FunFam" id="3.40.120.10:FF:000002">
    <property type="entry name" value="Phosphoglucosamine mutase"/>
    <property type="match status" value="1"/>
</dbReference>
<dbReference type="GO" id="GO:0000287">
    <property type="term" value="F:magnesium ion binding"/>
    <property type="evidence" value="ECO:0007669"/>
    <property type="project" value="InterPro"/>
</dbReference>
<dbReference type="InterPro" id="IPR005841">
    <property type="entry name" value="Alpha-D-phosphohexomutase_SF"/>
</dbReference>
<dbReference type="Pfam" id="PF02878">
    <property type="entry name" value="PGM_PMM_I"/>
    <property type="match status" value="1"/>
</dbReference>
<dbReference type="SUPFAM" id="SSF55957">
    <property type="entry name" value="Phosphoglucomutase, C-terminal domain"/>
    <property type="match status" value="1"/>
</dbReference>
<evidence type="ECO:0000256" key="2">
    <source>
        <dbReference type="ARBA" id="ARBA00010231"/>
    </source>
</evidence>
<organism evidence="12 13">
    <name type="scientific">Mariniplasma anaerobium</name>
    <dbReference type="NCBI Taxonomy" id="2735436"/>
    <lineage>
        <taxon>Bacteria</taxon>
        <taxon>Bacillati</taxon>
        <taxon>Mycoplasmatota</taxon>
        <taxon>Mollicutes</taxon>
        <taxon>Acholeplasmatales</taxon>
        <taxon>Acholeplasmataceae</taxon>
        <taxon>Mariniplasma</taxon>
    </lineage>
</organism>
<dbReference type="Pfam" id="PF00408">
    <property type="entry name" value="PGM_PMM_IV"/>
    <property type="match status" value="1"/>
</dbReference>
<dbReference type="InterPro" id="IPR005846">
    <property type="entry name" value="A-D-PHexomutase_a/b/a-III"/>
</dbReference>
<evidence type="ECO:0000313" key="12">
    <source>
        <dbReference type="EMBL" id="BCR36083.1"/>
    </source>
</evidence>
<feature type="domain" description="Alpha-D-phosphohexomutase alpha/beta/alpha" evidence="11">
    <location>
        <begin position="244"/>
        <end position="351"/>
    </location>
</feature>
<evidence type="ECO:0000259" key="11">
    <source>
        <dbReference type="Pfam" id="PF02880"/>
    </source>
</evidence>
<evidence type="ECO:0000256" key="4">
    <source>
        <dbReference type="ARBA" id="ARBA00022723"/>
    </source>
</evidence>
<keyword evidence="13" id="KW-1185">Reference proteome</keyword>
<dbReference type="KEGG" id="manr:MPAN_009760"/>
<dbReference type="InterPro" id="IPR016066">
    <property type="entry name" value="A-D-PHexomutase_CS"/>
</dbReference>
<dbReference type="InterPro" id="IPR005843">
    <property type="entry name" value="A-D-PHexomutase_C"/>
</dbReference>
<evidence type="ECO:0000256" key="1">
    <source>
        <dbReference type="ARBA" id="ARBA00001946"/>
    </source>
</evidence>
<feature type="domain" description="Alpha-D-phosphohexomutase alpha/beta/alpha" evidence="9">
    <location>
        <begin position="3"/>
        <end position="127"/>
    </location>
</feature>
<dbReference type="InterPro" id="IPR036900">
    <property type="entry name" value="A-D-PHexomutase_C_sf"/>
</dbReference>
<comment type="similarity">
    <text evidence="2 7">Belongs to the phosphohexose mutase family.</text>
</comment>
<dbReference type="AlphaFoldDB" id="A0A7U9TIF6"/>
<dbReference type="InterPro" id="IPR016055">
    <property type="entry name" value="A-D-PHexomutase_a/b/a-I/II/III"/>
</dbReference>
<protein>
    <submittedName>
        <fullName evidence="12">Phosphoglucosamine mutase</fullName>
    </submittedName>
</protein>
<dbReference type="PRINTS" id="PR00509">
    <property type="entry name" value="PGMPMM"/>
</dbReference>
<evidence type="ECO:0000256" key="7">
    <source>
        <dbReference type="RuleBase" id="RU004326"/>
    </source>
</evidence>
<evidence type="ECO:0000256" key="5">
    <source>
        <dbReference type="ARBA" id="ARBA00022842"/>
    </source>
</evidence>
<dbReference type="PROSITE" id="PS00710">
    <property type="entry name" value="PGM_PMM"/>
    <property type="match status" value="1"/>
</dbReference>
<dbReference type="Pfam" id="PF02879">
    <property type="entry name" value="PGM_PMM_II"/>
    <property type="match status" value="1"/>
</dbReference>
<feature type="domain" description="Alpha-D-phosphohexomutase C-terminal" evidence="8">
    <location>
        <begin position="362"/>
        <end position="425"/>
    </location>
</feature>
<evidence type="ECO:0000259" key="8">
    <source>
        <dbReference type="Pfam" id="PF00408"/>
    </source>
</evidence>
<keyword evidence="4 7" id="KW-0479">Metal-binding</keyword>
<dbReference type="Proteomes" id="UP000620133">
    <property type="component" value="Chromosome"/>
</dbReference>
<gene>
    <name evidence="12" type="primary">glmM</name>
    <name evidence="12" type="ORF">MPAN_009760</name>
</gene>